<evidence type="ECO:0000256" key="3">
    <source>
        <dbReference type="ARBA" id="ARBA00022475"/>
    </source>
</evidence>
<feature type="transmembrane region" description="Helical" evidence="7">
    <location>
        <begin position="263"/>
        <end position="281"/>
    </location>
</feature>
<gene>
    <name evidence="8" type="primary">yut</name>
    <name evidence="8" type="ORF">J15TS10_27440</name>
</gene>
<dbReference type="PIRSF" id="PIRSF016502">
    <property type="entry name" value="Urea_transporter"/>
    <property type="match status" value="1"/>
</dbReference>
<dbReference type="Gene3D" id="1.10.3430.10">
    <property type="entry name" value="Ammonium transporter AmtB like domains"/>
    <property type="match status" value="1"/>
</dbReference>
<evidence type="ECO:0000313" key="8">
    <source>
        <dbReference type="EMBL" id="GIP58930.1"/>
    </source>
</evidence>
<protein>
    <submittedName>
        <fullName evidence="8">Urea transporter</fullName>
    </submittedName>
</protein>
<sequence length="314" mass="33051">MQNTERKAQPDGHFKLFVLAVFRGISQVLLIENAATGLIVLAAIVISSYPLGLIALACSVIGTWIGYSGGKNRATAAQGLFGYNSVLAGLAFSLYLDGSAKWAFALAGAAVAALATAAAMHVMRHFGLPVLTFPYIVLTWMWLLAAFHLNAVHLNAKIQPQDIVSLQPDLKAGTIEWLTGLINGVGQVYFVEGLVSGILILLAIFVAGWRLGLYAIAGTVIGGITAYGLGAEITMLNSGLYGFNAVLAVLAVSFAYRHAGGNNFPAGLLAAILTVPVAAGIETWLNPYGLPALTMPFVLVTWVMIAGRQLLNKP</sequence>
<dbReference type="InterPro" id="IPR004937">
    <property type="entry name" value="Urea_transporter"/>
</dbReference>
<comment type="caution">
    <text evidence="8">The sequence shown here is derived from an EMBL/GenBank/DDBJ whole genome shotgun (WGS) entry which is preliminary data.</text>
</comment>
<dbReference type="InterPro" id="IPR029020">
    <property type="entry name" value="Ammonium/urea_transptr"/>
</dbReference>
<keyword evidence="5 7" id="KW-1133">Transmembrane helix</keyword>
<evidence type="ECO:0000256" key="6">
    <source>
        <dbReference type="ARBA" id="ARBA00023136"/>
    </source>
</evidence>
<feature type="transmembrane region" description="Helical" evidence="7">
    <location>
        <begin position="130"/>
        <end position="149"/>
    </location>
</feature>
<feature type="transmembrane region" description="Helical" evidence="7">
    <location>
        <begin position="37"/>
        <end position="67"/>
    </location>
</feature>
<dbReference type="Pfam" id="PF03253">
    <property type="entry name" value="UT"/>
    <property type="match status" value="1"/>
</dbReference>
<reference evidence="8 9" key="1">
    <citation type="submission" date="2021-03" db="EMBL/GenBank/DDBJ databases">
        <title>Antimicrobial resistance genes in bacteria isolated from Japanese honey, and their potential for conferring macrolide and lincosamide resistance in the American foulbrood pathogen Paenibacillus larvae.</title>
        <authorList>
            <person name="Okamoto M."/>
            <person name="Kumagai M."/>
            <person name="Kanamori H."/>
            <person name="Takamatsu D."/>
        </authorList>
    </citation>
    <scope>NUCLEOTIDE SEQUENCE [LARGE SCALE GENOMIC DNA]</scope>
    <source>
        <strain evidence="8 9">J15TS10</strain>
    </source>
</reference>
<feature type="transmembrane region" description="Helical" evidence="7">
    <location>
        <begin position="12"/>
        <end position="31"/>
    </location>
</feature>
<comment type="similarity">
    <text evidence="2">Belongs to the urea transporter family.</text>
</comment>
<dbReference type="PANTHER" id="PTHR10464">
    <property type="entry name" value="UREA TRANSPORTER"/>
    <property type="match status" value="1"/>
</dbReference>
<name>A0ABQ4MT14_9BACL</name>
<evidence type="ECO:0000256" key="5">
    <source>
        <dbReference type="ARBA" id="ARBA00022989"/>
    </source>
</evidence>
<dbReference type="EMBL" id="BOSM01000004">
    <property type="protein sequence ID" value="GIP58930.1"/>
    <property type="molecule type" value="Genomic_DNA"/>
</dbReference>
<feature type="transmembrane region" description="Helical" evidence="7">
    <location>
        <begin position="213"/>
        <end position="233"/>
    </location>
</feature>
<feature type="transmembrane region" description="Helical" evidence="7">
    <location>
        <begin position="102"/>
        <end position="123"/>
    </location>
</feature>
<evidence type="ECO:0000313" key="9">
    <source>
        <dbReference type="Proteomes" id="UP000681290"/>
    </source>
</evidence>
<keyword evidence="3" id="KW-1003">Cell membrane</keyword>
<evidence type="ECO:0000256" key="4">
    <source>
        <dbReference type="ARBA" id="ARBA00022692"/>
    </source>
</evidence>
<dbReference type="RefSeq" id="WP_213591502.1">
    <property type="nucleotide sequence ID" value="NZ_BOSM01000004.1"/>
</dbReference>
<evidence type="ECO:0000256" key="2">
    <source>
        <dbReference type="ARBA" id="ARBA00005914"/>
    </source>
</evidence>
<proteinExistence type="inferred from homology"/>
<dbReference type="Proteomes" id="UP000681290">
    <property type="component" value="Unassembled WGS sequence"/>
</dbReference>
<evidence type="ECO:0000256" key="1">
    <source>
        <dbReference type="ARBA" id="ARBA00004651"/>
    </source>
</evidence>
<comment type="subcellular location">
    <subcellularLocation>
        <location evidence="1">Cell membrane</location>
        <topology evidence="1">Multi-pass membrane protein</topology>
    </subcellularLocation>
</comment>
<keyword evidence="9" id="KW-1185">Reference proteome</keyword>
<feature type="transmembrane region" description="Helical" evidence="7">
    <location>
        <begin position="239"/>
        <end position="256"/>
    </location>
</feature>
<feature type="transmembrane region" description="Helical" evidence="7">
    <location>
        <begin position="187"/>
        <end position="206"/>
    </location>
</feature>
<keyword evidence="6 7" id="KW-0472">Membrane</keyword>
<accession>A0ABQ4MT14</accession>
<keyword evidence="4 7" id="KW-0812">Transmembrane</keyword>
<organism evidence="8 9">
    <name type="scientific">Paenibacillus woosongensis</name>
    <dbReference type="NCBI Taxonomy" id="307580"/>
    <lineage>
        <taxon>Bacteria</taxon>
        <taxon>Bacillati</taxon>
        <taxon>Bacillota</taxon>
        <taxon>Bacilli</taxon>
        <taxon>Bacillales</taxon>
        <taxon>Paenibacillaceae</taxon>
        <taxon>Paenibacillus</taxon>
    </lineage>
</organism>
<feature type="transmembrane region" description="Helical" evidence="7">
    <location>
        <begin position="79"/>
        <end position="96"/>
    </location>
</feature>
<evidence type="ECO:0000256" key="7">
    <source>
        <dbReference type="SAM" id="Phobius"/>
    </source>
</evidence>
<feature type="transmembrane region" description="Helical" evidence="7">
    <location>
        <begin position="293"/>
        <end position="311"/>
    </location>
</feature>
<dbReference type="PANTHER" id="PTHR10464:SF4">
    <property type="entry name" value="UREA TRANSPORTER"/>
    <property type="match status" value="1"/>
</dbReference>